<dbReference type="AlphaFoldDB" id="A0A7K0K2R1"/>
<evidence type="ECO:0000313" key="4">
    <source>
        <dbReference type="Proteomes" id="UP000442535"/>
    </source>
</evidence>
<accession>A0A7K0K2R1</accession>
<feature type="transmembrane region" description="Helical" evidence="2">
    <location>
        <begin position="346"/>
        <end position="364"/>
    </location>
</feature>
<evidence type="ECO:0000256" key="2">
    <source>
        <dbReference type="SAM" id="Phobius"/>
    </source>
</evidence>
<feature type="transmembrane region" description="Helical" evidence="2">
    <location>
        <begin position="199"/>
        <end position="217"/>
    </location>
</feature>
<dbReference type="InterPro" id="IPR045931">
    <property type="entry name" value="DUF6350"/>
</dbReference>
<feature type="transmembrane region" description="Helical" evidence="2">
    <location>
        <begin position="147"/>
        <end position="167"/>
    </location>
</feature>
<keyword evidence="4" id="KW-1185">Reference proteome</keyword>
<reference evidence="3 4" key="1">
    <citation type="submission" date="2019-08" db="EMBL/GenBank/DDBJ databases">
        <title>In-depth cultivation of the pig gut microbiome towards novel bacterial diversity and tailored functional studies.</title>
        <authorList>
            <person name="Wylensek D."/>
            <person name="Hitch T.C.A."/>
            <person name="Clavel T."/>
        </authorList>
    </citation>
    <scope>NUCLEOTIDE SEQUENCE [LARGE SCALE GENOMIC DNA]</scope>
    <source>
        <strain evidence="3 4">RF-GAM-744-WT-7</strain>
    </source>
</reference>
<feature type="transmembrane region" description="Helical" evidence="2">
    <location>
        <begin position="376"/>
        <end position="395"/>
    </location>
</feature>
<feature type="transmembrane region" description="Helical" evidence="2">
    <location>
        <begin position="174"/>
        <end position="193"/>
    </location>
</feature>
<proteinExistence type="predicted"/>
<name>A0A7K0K2R1_9ACTO</name>
<feature type="transmembrane region" description="Helical" evidence="2">
    <location>
        <begin position="304"/>
        <end position="326"/>
    </location>
</feature>
<gene>
    <name evidence="3" type="ORF">FYJ63_03645</name>
</gene>
<organism evidence="3 4">
    <name type="scientific">Mobiluncus porci</name>
    <dbReference type="NCBI Taxonomy" id="2652278"/>
    <lineage>
        <taxon>Bacteria</taxon>
        <taxon>Bacillati</taxon>
        <taxon>Actinomycetota</taxon>
        <taxon>Actinomycetes</taxon>
        <taxon>Actinomycetales</taxon>
        <taxon>Actinomycetaceae</taxon>
        <taxon>Mobiluncus</taxon>
    </lineage>
</organism>
<evidence type="ECO:0000256" key="1">
    <source>
        <dbReference type="SAM" id="MobiDB-lite"/>
    </source>
</evidence>
<feature type="transmembrane region" description="Helical" evidence="2">
    <location>
        <begin position="82"/>
        <end position="105"/>
    </location>
</feature>
<protein>
    <submittedName>
        <fullName evidence="3">Uncharacterized protein</fullName>
    </submittedName>
</protein>
<keyword evidence="2" id="KW-0812">Transmembrane</keyword>
<feature type="transmembrane region" description="Helical" evidence="2">
    <location>
        <begin position="415"/>
        <end position="434"/>
    </location>
</feature>
<dbReference type="Pfam" id="PF19877">
    <property type="entry name" value="DUF6350"/>
    <property type="match status" value="1"/>
</dbReference>
<comment type="caution">
    <text evidence="3">The sequence shown here is derived from an EMBL/GenBank/DDBJ whole genome shotgun (WGS) entry which is preliminary data.</text>
</comment>
<feature type="region of interest" description="Disordered" evidence="1">
    <location>
        <begin position="1"/>
        <end position="54"/>
    </location>
</feature>
<dbReference type="EMBL" id="VUMY01000005">
    <property type="protein sequence ID" value="MST49335.1"/>
    <property type="molecule type" value="Genomic_DNA"/>
</dbReference>
<sequence>MSINGGNRRGKDTRDFPTYPAAAPKRPRGFGRPSATGAAENPGTGDSSSPQGSKPELRRALWRLSLPRPTRETLLPPGTVRAIWLGFQTWLVSWAAIVLLAVATWTQYSSLPAMSHTTWQNALEIGNGIYAAALGASLSNATMHFSLTPWGITLFIGFLLGLSLKVARPQSPWALAWGLLAFLLPTWVCLGFAALRLTVWPAVLVSLILAVTVFDLVGRRLPWSNFAVIFPGGEPWEWLSLSGRLLKILTLSALGMGVLTLLGGAVLGWTDMLNIWNGLHPGILGGIILVLGLLAYLPTILVWALSWLVGPGITVGSGTVFTPGQVVSGDLPPIPFLAWLPEAPTGWWPLAIPVVSAILTGILLSRKHDLTLPDTLLSLAFLLAVMLGGGFILTLGASGDLGPGRLGEVGPLPAVVYAGVIACGVPFAVTLVLGHQRVGQEAARFAARIAGKDIDALPTAKLDL</sequence>
<feature type="transmembrane region" description="Helical" evidence="2">
    <location>
        <begin position="248"/>
        <end position="269"/>
    </location>
</feature>
<feature type="transmembrane region" description="Helical" evidence="2">
    <location>
        <begin position="275"/>
        <end position="297"/>
    </location>
</feature>
<dbReference type="RefSeq" id="WP_154543881.1">
    <property type="nucleotide sequence ID" value="NZ_VUMY01000005.1"/>
</dbReference>
<keyword evidence="2" id="KW-1133">Transmembrane helix</keyword>
<keyword evidence="2" id="KW-0472">Membrane</keyword>
<evidence type="ECO:0000313" key="3">
    <source>
        <dbReference type="EMBL" id="MST49335.1"/>
    </source>
</evidence>
<dbReference type="Proteomes" id="UP000442535">
    <property type="component" value="Unassembled WGS sequence"/>
</dbReference>